<dbReference type="Gene3D" id="3.40.109.10">
    <property type="entry name" value="NADH Oxidase"/>
    <property type="match status" value="1"/>
</dbReference>
<name>A0A2H0URR2_9BACT</name>
<dbReference type="EMBL" id="PFAZ01000007">
    <property type="protein sequence ID" value="PIR89087.1"/>
    <property type="molecule type" value="Genomic_DNA"/>
</dbReference>
<accession>A0A2H0URR2</accession>
<evidence type="ECO:0008006" key="3">
    <source>
        <dbReference type="Google" id="ProtNLM"/>
    </source>
</evidence>
<dbReference type="GO" id="GO:0016491">
    <property type="term" value="F:oxidoreductase activity"/>
    <property type="evidence" value="ECO:0007669"/>
    <property type="project" value="InterPro"/>
</dbReference>
<dbReference type="AlphaFoldDB" id="A0A2H0URR2"/>
<dbReference type="Proteomes" id="UP000231157">
    <property type="component" value="Unassembled WGS sequence"/>
</dbReference>
<gene>
    <name evidence="1" type="ORF">COU07_02560</name>
</gene>
<dbReference type="SUPFAM" id="SSF55469">
    <property type="entry name" value="FMN-dependent nitroreductase-like"/>
    <property type="match status" value="2"/>
</dbReference>
<sequence>MENIRVNVEEILRNSINAPSGSNSQPWKFLVKGSEIYILAFPENDHPILNYRSRGTWIAHGALIENIIIAASKYAYKATPMIFPYDPKTHIIAKIKLEKSEDIAVNPLFEILSKRTTNRKIYKKEKLNEDQKNAIIGTIGGNNNIVFKLIEDREKINKIGNAVSANEIVTLENKKLHKLFFNEVIWTEKENKKNPKGIFLKTMEFKPPQKLVFKLLRNWNVMKIANKIKFARIIAKGNGKGYASCAAMGVIAVDNNDNDFIEAGRILERMWLEATKMNLSFHLITGIFFYWQAIKLGNSNILNKEHQEIIENAYKETEESSGINDKIITIVCRIGKDGEPTGISTKLPPDIEYIS</sequence>
<dbReference type="InterPro" id="IPR000415">
    <property type="entry name" value="Nitroreductase-like"/>
</dbReference>
<organism evidence="1 2">
    <name type="scientific">Candidatus Harrisonbacteria bacterium CG10_big_fil_rev_8_21_14_0_10_40_38</name>
    <dbReference type="NCBI Taxonomy" id="1974583"/>
    <lineage>
        <taxon>Bacteria</taxon>
        <taxon>Candidatus Harrisoniibacteriota</taxon>
    </lineage>
</organism>
<proteinExistence type="predicted"/>
<reference evidence="2" key="1">
    <citation type="submission" date="2017-09" db="EMBL/GenBank/DDBJ databases">
        <title>Depth-based differentiation of microbial function through sediment-hosted aquifers and enrichment of novel symbionts in the deep terrestrial subsurface.</title>
        <authorList>
            <person name="Probst A.J."/>
            <person name="Ladd B."/>
            <person name="Jarett J.K."/>
            <person name="Geller-Mcgrath D.E."/>
            <person name="Sieber C.M.K."/>
            <person name="Emerson J.B."/>
            <person name="Anantharaman K."/>
            <person name="Thomas B.C."/>
            <person name="Malmstrom R."/>
            <person name="Stieglmeier M."/>
            <person name="Klingl A."/>
            <person name="Woyke T."/>
            <person name="Ryan C.M."/>
            <person name="Banfield J.F."/>
        </authorList>
    </citation>
    <scope>NUCLEOTIDE SEQUENCE [LARGE SCALE GENOMIC DNA]</scope>
</reference>
<evidence type="ECO:0000313" key="2">
    <source>
        <dbReference type="Proteomes" id="UP000231157"/>
    </source>
</evidence>
<protein>
    <recommendedName>
        <fullName evidence="3">Nitroreductase domain-containing protein</fullName>
    </recommendedName>
</protein>
<evidence type="ECO:0000313" key="1">
    <source>
        <dbReference type="EMBL" id="PIR89087.1"/>
    </source>
</evidence>
<dbReference type="Gene3D" id="3.40.109.30">
    <property type="entry name" value="putative nitroreductase (tm1586), domain 2"/>
    <property type="match status" value="1"/>
</dbReference>
<comment type="caution">
    <text evidence="1">The sequence shown here is derived from an EMBL/GenBank/DDBJ whole genome shotgun (WGS) entry which is preliminary data.</text>
</comment>